<reference evidence="3 4" key="1">
    <citation type="journal article" date="2021" name="Commun. Biol.">
        <title>The genome of Shorea leprosula (Dipterocarpaceae) highlights the ecological relevance of drought in aseasonal tropical rainforests.</title>
        <authorList>
            <person name="Ng K.K.S."/>
            <person name="Kobayashi M.J."/>
            <person name="Fawcett J.A."/>
            <person name="Hatakeyama M."/>
            <person name="Paape T."/>
            <person name="Ng C.H."/>
            <person name="Ang C.C."/>
            <person name="Tnah L.H."/>
            <person name="Lee C.T."/>
            <person name="Nishiyama T."/>
            <person name="Sese J."/>
            <person name="O'Brien M.J."/>
            <person name="Copetti D."/>
            <person name="Mohd Noor M.I."/>
            <person name="Ong R.C."/>
            <person name="Putra M."/>
            <person name="Sireger I.Z."/>
            <person name="Indrioko S."/>
            <person name="Kosugi Y."/>
            <person name="Izuno A."/>
            <person name="Isagi Y."/>
            <person name="Lee S.L."/>
            <person name="Shimizu K.K."/>
        </authorList>
    </citation>
    <scope>NUCLEOTIDE SEQUENCE [LARGE SCALE GENOMIC DNA]</scope>
    <source>
        <strain evidence="3">214</strain>
    </source>
</reference>
<gene>
    <name evidence="3" type="ORF">SLEP1_g40612</name>
</gene>
<evidence type="ECO:0000256" key="1">
    <source>
        <dbReference type="SAM" id="MobiDB-lite"/>
    </source>
</evidence>
<evidence type="ECO:0000259" key="2">
    <source>
        <dbReference type="Pfam" id="PF24818"/>
    </source>
</evidence>
<protein>
    <recommendedName>
        <fullName evidence="2">TRF2/HOY1 PH-like domain-containing protein</fullName>
    </recommendedName>
</protein>
<feature type="domain" description="TRF2/HOY1 PH-like" evidence="2">
    <location>
        <begin position="128"/>
        <end position="245"/>
    </location>
</feature>
<evidence type="ECO:0000313" key="4">
    <source>
        <dbReference type="Proteomes" id="UP001054252"/>
    </source>
</evidence>
<proteinExistence type="predicted"/>
<name>A0AAV5L495_9ROSI</name>
<comment type="caution">
    <text evidence="3">The sequence shown here is derived from an EMBL/GenBank/DDBJ whole genome shotgun (WGS) entry which is preliminary data.</text>
</comment>
<organism evidence="3 4">
    <name type="scientific">Rubroshorea leprosula</name>
    <dbReference type="NCBI Taxonomy" id="152421"/>
    <lineage>
        <taxon>Eukaryota</taxon>
        <taxon>Viridiplantae</taxon>
        <taxon>Streptophyta</taxon>
        <taxon>Embryophyta</taxon>
        <taxon>Tracheophyta</taxon>
        <taxon>Spermatophyta</taxon>
        <taxon>Magnoliopsida</taxon>
        <taxon>eudicotyledons</taxon>
        <taxon>Gunneridae</taxon>
        <taxon>Pentapetalae</taxon>
        <taxon>rosids</taxon>
        <taxon>malvids</taxon>
        <taxon>Malvales</taxon>
        <taxon>Dipterocarpaceae</taxon>
        <taxon>Rubroshorea</taxon>
    </lineage>
</organism>
<dbReference type="PANTHER" id="PTHR33494:SF5">
    <property type="entry name" value="F10A16.6 PROTEIN"/>
    <property type="match status" value="1"/>
</dbReference>
<sequence>MEGGDIGCKEDDEDRELIVQSKHDRPSGTLTDNGAQNPKKKDEEDDNDSVLLKDTAFQNFYESFLKDSTTPPSGLKLAITSQLLDRVNTALSVEHDNNHSAPANVNCASTSSSYSAPQLPPEKLKATNFQAKALLIGSWRRVAEVPNGLVVKIYFAKRKLIWEIMEDGLKNKIEIEWADILALRAYSEDDGTEVLQVELCQPPQFFREQKTNPRSHTQWRATGDFTNGQALFCRRHKVICAPGVLFKEVARLLQYDSHLNKLKDRNFPSLDSLYFDSRPPVIHSNNQFQPIFKAEVLNSPLDQAQRSSIIYGKLSMQQTTTLQSQVPDGCMNIQAGENSGLVYLGGGMSNFPDSSQLGNSFGDVQFRNIYADAVQEMNNFGNNNQVMNPATSFESYNLAAYYSPQGAEEPSFSGYDYEPLDLLLARYRKDFG</sequence>
<dbReference type="PANTHER" id="PTHR33494">
    <property type="entry name" value="OS02G0793800 PROTEIN"/>
    <property type="match status" value="1"/>
</dbReference>
<evidence type="ECO:0000313" key="3">
    <source>
        <dbReference type="EMBL" id="GKV31964.1"/>
    </source>
</evidence>
<dbReference type="EMBL" id="BPVZ01000093">
    <property type="protein sequence ID" value="GKV31964.1"/>
    <property type="molecule type" value="Genomic_DNA"/>
</dbReference>
<feature type="region of interest" description="Disordered" evidence="1">
    <location>
        <begin position="19"/>
        <end position="49"/>
    </location>
</feature>
<dbReference type="Pfam" id="PF24818">
    <property type="entry name" value="PH_TRF2_HOY1"/>
    <property type="match status" value="1"/>
</dbReference>
<dbReference type="InterPro" id="IPR057939">
    <property type="entry name" value="TRF2_HOY1_PH"/>
</dbReference>
<dbReference type="Proteomes" id="UP001054252">
    <property type="component" value="Unassembled WGS sequence"/>
</dbReference>
<accession>A0AAV5L495</accession>
<dbReference type="AlphaFoldDB" id="A0AAV5L495"/>
<keyword evidence="4" id="KW-1185">Reference proteome</keyword>